<dbReference type="RefSeq" id="WP_258434409.1">
    <property type="nucleotide sequence ID" value="NZ_JANSGW010000031.1"/>
</dbReference>
<reference evidence="1" key="1">
    <citation type="submission" date="2022-09" db="EMBL/GenBank/DDBJ databases">
        <title>Genome analysis and characterization of larvicidal activity of Brevibacillus strains.</title>
        <authorList>
            <person name="Patrusheva E.V."/>
            <person name="Izotova A.O."/>
            <person name="Toshchakov S.V."/>
            <person name="Sineoky S.P."/>
        </authorList>
    </citation>
    <scope>NUCLEOTIDE SEQUENCE</scope>
    <source>
        <strain evidence="1">VKPM_B-13247</strain>
    </source>
</reference>
<organism evidence="1 2">
    <name type="scientific">Brevibacillus laterosporus</name>
    <name type="common">Bacillus laterosporus</name>
    <dbReference type="NCBI Taxonomy" id="1465"/>
    <lineage>
        <taxon>Bacteria</taxon>
        <taxon>Bacillati</taxon>
        <taxon>Bacillota</taxon>
        <taxon>Bacilli</taxon>
        <taxon>Bacillales</taxon>
        <taxon>Paenibacillaceae</taxon>
        <taxon>Brevibacillus</taxon>
    </lineage>
</organism>
<dbReference type="AlphaFoldDB" id="A0AAP3DLF4"/>
<evidence type="ECO:0000313" key="1">
    <source>
        <dbReference type="EMBL" id="MCZ0809155.1"/>
    </source>
</evidence>
<dbReference type="Proteomes" id="UP001077662">
    <property type="component" value="Unassembled WGS sequence"/>
</dbReference>
<protein>
    <submittedName>
        <fullName evidence="1">Uncharacterized protein</fullName>
    </submittedName>
</protein>
<gene>
    <name evidence="1" type="ORF">O0554_19965</name>
</gene>
<dbReference type="EMBL" id="JAPTNE010000031">
    <property type="protein sequence ID" value="MCZ0809155.1"/>
    <property type="molecule type" value="Genomic_DNA"/>
</dbReference>
<name>A0AAP3DLF4_BRELA</name>
<sequence>MRQFNVFVEHEDSWKLFGTFKAEDGETALKLARSSKIELLNMFEEEELPFVNLEYMEVPYR</sequence>
<accession>A0AAP3DLF4</accession>
<evidence type="ECO:0000313" key="2">
    <source>
        <dbReference type="Proteomes" id="UP001077662"/>
    </source>
</evidence>
<comment type="caution">
    <text evidence="1">The sequence shown here is derived from an EMBL/GenBank/DDBJ whole genome shotgun (WGS) entry which is preliminary data.</text>
</comment>
<proteinExistence type="predicted"/>